<dbReference type="EMBL" id="FQVN01000005">
    <property type="protein sequence ID" value="SHF89431.1"/>
    <property type="molecule type" value="Genomic_DNA"/>
</dbReference>
<feature type="region of interest" description="Disordered" evidence="19">
    <location>
        <begin position="232"/>
        <end position="251"/>
    </location>
</feature>
<keyword evidence="22" id="KW-1185">Reference proteome</keyword>
<feature type="binding site" evidence="16">
    <location>
        <begin position="7"/>
        <end position="10"/>
    </location>
    <ligand>
        <name>ATP</name>
        <dbReference type="ChEBI" id="CHEBI:30616"/>
    </ligand>
</feature>
<dbReference type="GO" id="GO:0005524">
    <property type="term" value="F:ATP binding"/>
    <property type="evidence" value="ECO:0007669"/>
    <property type="project" value="UniProtKB-KW"/>
</dbReference>
<keyword evidence="14" id="KW-0457">Lysine biosynthesis</keyword>
<evidence type="ECO:0000313" key="22">
    <source>
        <dbReference type="Proteomes" id="UP000184501"/>
    </source>
</evidence>
<keyword evidence="12 16" id="KW-0067">ATP-binding</keyword>
<name>A0A1M5FEB4_STRHI</name>
<dbReference type="InterPro" id="IPR005260">
    <property type="entry name" value="Asp_kin_monofn"/>
</dbReference>
<dbReference type="NCBIfam" id="NF005155">
    <property type="entry name" value="PRK06635.1-4"/>
    <property type="match status" value="1"/>
</dbReference>
<feature type="domain" description="Aspartate/glutamate/uridylate kinase" evidence="20">
    <location>
        <begin position="3"/>
        <end position="231"/>
    </location>
</feature>
<comment type="pathway">
    <text evidence="3 18">Amino-acid biosynthesis; L-methionine biosynthesis via de novo pathway; L-homoserine from L-aspartate: step 1/3.</text>
</comment>
<evidence type="ECO:0000256" key="3">
    <source>
        <dbReference type="ARBA" id="ARBA00004986"/>
    </source>
</evidence>
<dbReference type="RefSeq" id="WP_073484540.1">
    <property type="nucleotide sequence ID" value="NZ_FQVN01000005.1"/>
</dbReference>
<evidence type="ECO:0000256" key="11">
    <source>
        <dbReference type="ARBA" id="ARBA00022777"/>
    </source>
</evidence>
<sequence>MSLLVQKFGGTSVGNAARIQAVARRVRDCREAGHDVVVVVSAMGSTTDELAALAQELSSAPSSPHHDQLLSTGELVSTAALALALAELGVAAQPVSGPDAGILTDGVHGRARIVHVDPAPLTRWIKQGVVPIVAGFQGAAATGGALTTLARGGSDTTGVALAAALAADACEIYTDVDGVFTSDPRHVANARMIETIGYEDMAEMVTGGARVLAQSAVEYAAANRVPVHVRSSLKPEPGTMVGTESPREGAPGQDVVGLAHQKGQWRCRIPDVGEEALPAVFGTLTGTSVPLDLVRVDADNSLLFTVQADDRLEIEAALAELRESSDIGADEWTGPFGKVSLVGRGIGSHPEVLPGVLGVLRARGIAVQGIAIHPRRLALLCQEEDLMPAVLALHAAFLEKGVEPAPELAPALGGTSRWLSTDGSAPVLDSPVLDSPVLDSPVLESPVLDAEPRNGEVKNPA</sequence>
<evidence type="ECO:0000256" key="7">
    <source>
        <dbReference type="ARBA" id="ARBA00016273"/>
    </source>
</evidence>
<dbReference type="CDD" id="cd04246">
    <property type="entry name" value="AAK_AK-DapG-like"/>
    <property type="match status" value="1"/>
</dbReference>
<dbReference type="InterPro" id="IPR001341">
    <property type="entry name" value="Asp_kinase"/>
</dbReference>
<dbReference type="Proteomes" id="UP000184501">
    <property type="component" value="Unassembled WGS sequence"/>
</dbReference>
<evidence type="ECO:0000256" key="4">
    <source>
        <dbReference type="ARBA" id="ARBA00005139"/>
    </source>
</evidence>
<evidence type="ECO:0000256" key="1">
    <source>
        <dbReference type="ARBA" id="ARBA00002843"/>
    </source>
</evidence>
<comment type="pathway">
    <text evidence="4 18">Amino-acid biosynthesis; L-threonine biosynthesis; L-threonine from L-aspartate: step 1/5.</text>
</comment>
<dbReference type="InterPro" id="IPR001048">
    <property type="entry name" value="Asp/Glu/Uridylate_kinase"/>
</dbReference>
<feature type="binding site" evidence="16">
    <location>
        <position position="185"/>
    </location>
    <ligand>
        <name>ATP</name>
        <dbReference type="ChEBI" id="CHEBI:30616"/>
    </ligand>
</feature>
<dbReference type="Gene3D" id="3.30.2130.10">
    <property type="entry name" value="VC0802-like"/>
    <property type="match status" value="1"/>
</dbReference>
<evidence type="ECO:0000256" key="17">
    <source>
        <dbReference type="RuleBase" id="RU003448"/>
    </source>
</evidence>
<dbReference type="EC" id="2.7.2.4" evidence="6 17"/>
<dbReference type="InterPro" id="IPR045865">
    <property type="entry name" value="ACT-like_dom_sf"/>
</dbReference>
<gene>
    <name evidence="21" type="ORF">SAMN05444320_105385</name>
</gene>
<reference evidence="21 22" key="1">
    <citation type="submission" date="2016-11" db="EMBL/GenBank/DDBJ databases">
        <authorList>
            <person name="Jaros S."/>
            <person name="Januszkiewicz K."/>
            <person name="Wedrychowicz H."/>
        </authorList>
    </citation>
    <scope>NUCLEOTIDE SEQUENCE [LARGE SCALE GENOMIC DNA]</scope>
    <source>
        <strain evidence="21 22">DSM 44523</strain>
    </source>
</reference>
<keyword evidence="13" id="KW-0220">Diaminopimelate biosynthesis</keyword>
<dbReference type="Pfam" id="PF00696">
    <property type="entry name" value="AA_kinase"/>
    <property type="match status" value="1"/>
</dbReference>
<dbReference type="SUPFAM" id="SSF55021">
    <property type="entry name" value="ACT-like"/>
    <property type="match status" value="1"/>
</dbReference>
<dbReference type="GO" id="GO:0005829">
    <property type="term" value="C:cytosol"/>
    <property type="evidence" value="ECO:0007669"/>
    <property type="project" value="TreeGrafter"/>
</dbReference>
<evidence type="ECO:0000256" key="12">
    <source>
        <dbReference type="ARBA" id="ARBA00022840"/>
    </source>
</evidence>
<evidence type="ECO:0000256" key="5">
    <source>
        <dbReference type="ARBA" id="ARBA00010122"/>
    </source>
</evidence>
<dbReference type="PANTHER" id="PTHR21499">
    <property type="entry name" value="ASPARTATE KINASE"/>
    <property type="match status" value="1"/>
</dbReference>
<dbReference type="InterPro" id="IPR036393">
    <property type="entry name" value="AceGlu_kinase-like_sf"/>
</dbReference>
<dbReference type="PIRSF" id="PIRSF000726">
    <property type="entry name" value="Asp_kin"/>
    <property type="match status" value="1"/>
</dbReference>
<dbReference type="SUPFAM" id="SSF53633">
    <property type="entry name" value="Carbamate kinase-like"/>
    <property type="match status" value="1"/>
</dbReference>
<evidence type="ECO:0000256" key="15">
    <source>
        <dbReference type="ARBA" id="ARBA00047872"/>
    </source>
</evidence>
<dbReference type="OrthoDB" id="9799110at2"/>
<protein>
    <recommendedName>
        <fullName evidence="7 17">Aspartokinase</fullName>
        <ecNumber evidence="6 17">2.7.2.4</ecNumber>
    </recommendedName>
</protein>
<keyword evidence="11 17" id="KW-0418">Kinase</keyword>
<evidence type="ECO:0000256" key="9">
    <source>
        <dbReference type="ARBA" id="ARBA00022679"/>
    </source>
</evidence>
<evidence type="ECO:0000313" key="21">
    <source>
        <dbReference type="EMBL" id="SHF89431.1"/>
    </source>
</evidence>
<evidence type="ECO:0000256" key="14">
    <source>
        <dbReference type="ARBA" id="ARBA00023154"/>
    </source>
</evidence>
<keyword evidence="9 17" id="KW-0808">Transferase</keyword>
<dbReference type="UniPathway" id="UPA00034">
    <property type="reaction ID" value="UER00015"/>
</dbReference>
<feature type="binding site" evidence="16">
    <location>
        <position position="74"/>
    </location>
    <ligand>
        <name>substrate</name>
    </ligand>
</feature>
<keyword evidence="8 18" id="KW-0028">Amino-acid biosynthesis</keyword>
<comment type="function">
    <text evidence="1">Catalyzes the phosphorylation of the beta-carboxyl group of aspartic acid with ATP to yield 4-phospho-L-aspartate, which is involved in the branched biosynthetic pathway leading to the biosynthesis of amino acids lysine, threonine, isoleucine and methionine.</text>
</comment>
<evidence type="ECO:0000256" key="13">
    <source>
        <dbReference type="ARBA" id="ARBA00022915"/>
    </source>
</evidence>
<keyword evidence="10 16" id="KW-0547">Nucleotide-binding</keyword>
<dbReference type="NCBIfam" id="TIGR00657">
    <property type="entry name" value="asp_kinases"/>
    <property type="match status" value="1"/>
</dbReference>
<evidence type="ECO:0000256" key="2">
    <source>
        <dbReference type="ARBA" id="ARBA00004766"/>
    </source>
</evidence>
<evidence type="ECO:0000256" key="16">
    <source>
        <dbReference type="PIRSR" id="PIRSR000726-1"/>
    </source>
</evidence>
<dbReference type="GO" id="GO:0004072">
    <property type="term" value="F:aspartate kinase activity"/>
    <property type="evidence" value="ECO:0007669"/>
    <property type="project" value="UniProtKB-EC"/>
</dbReference>
<dbReference type="STRING" id="2017.SAMN05444320_105385"/>
<dbReference type="GO" id="GO:0009090">
    <property type="term" value="P:homoserine biosynthetic process"/>
    <property type="evidence" value="ECO:0007669"/>
    <property type="project" value="TreeGrafter"/>
</dbReference>
<dbReference type="PROSITE" id="PS00324">
    <property type="entry name" value="ASPARTOKINASE"/>
    <property type="match status" value="1"/>
</dbReference>
<feature type="binding site" evidence="16">
    <location>
        <position position="47"/>
    </location>
    <ligand>
        <name>substrate</name>
    </ligand>
</feature>
<accession>A0A1M5FEB4</accession>
<dbReference type="GO" id="GO:0009089">
    <property type="term" value="P:lysine biosynthetic process via diaminopimelate"/>
    <property type="evidence" value="ECO:0007669"/>
    <property type="project" value="UniProtKB-UniPathway"/>
</dbReference>
<dbReference type="InterPro" id="IPR018042">
    <property type="entry name" value="Aspartate_kinase_CS"/>
</dbReference>
<evidence type="ECO:0000259" key="20">
    <source>
        <dbReference type="Pfam" id="PF00696"/>
    </source>
</evidence>
<evidence type="ECO:0000256" key="8">
    <source>
        <dbReference type="ARBA" id="ARBA00022605"/>
    </source>
</evidence>
<evidence type="ECO:0000256" key="18">
    <source>
        <dbReference type="RuleBase" id="RU004249"/>
    </source>
</evidence>
<dbReference type="SMR" id="A0A1M5FEB4"/>
<comment type="catalytic activity">
    <reaction evidence="15 17">
        <text>L-aspartate + ATP = 4-phospho-L-aspartate + ADP</text>
        <dbReference type="Rhea" id="RHEA:23776"/>
        <dbReference type="ChEBI" id="CHEBI:29991"/>
        <dbReference type="ChEBI" id="CHEBI:30616"/>
        <dbReference type="ChEBI" id="CHEBI:57535"/>
        <dbReference type="ChEBI" id="CHEBI:456216"/>
        <dbReference type="EC" id="2.7.2.4"/>
    </reaction>
</comment>
<dbReference type="GO" id="GO:0009088">
    <property type="term" value="P:threonine biosynthetic process"/>
    <property type="evidence" value="ECO:0007669"/>
    <property type="project" value="UniProtKB-UniPathway"/>
</dbReference>
<evidence type="ECO:0000256" key="10">
    <source>
        <dbReference type="ARBA" id="ARBA00022741"/>
    </source>
</evidence>
<organism evidence="21 22">
    <name type="scientific">Streptoalloteichus hindustanus</name>
    <dbReference type="NCBI Taxonomy" id="2017"/>
    <lineage>
        <taxon>Bacteria</taxon>
        <taxon>Bacillati</taxon>
        <taxon>Actinomycetota</taxon>
        <taxon>Actinomycetes</taxon>
        <taxon>Pseudonocardiales</taxon>
        <taxon>Pseudonocardiaceae</taxon>
        <taxon>Streptoalloteichus</taxon>
    </lineage>
</organism>
<proteinExistence type="inferred from homology"/>
<evidence type="ECO:0000256" key="19">
    <source>
        <dbReference type="SAM" id="MobiDB-lite"/>
    </source>
</evidence>
<dbReference type="UniPathway" id="UPA00051">
    <property type="reaction ID" value="UER00462"/>
</dbReference>
<comment type="similarity">
    <text evidence="5 17">Belongs to the aspartokinase family.</text>
</comment>
<dbReference type="FunFam" id="3.40.1160.10:FF:000002">
    <property type="entry name" value="Aspartokinase"/>
    <property type="match status" value="1"/>
</dbReference>
<dbReference type="UniPathway" id="UPA00050">
    <property type="reaction ID" value="UER00461"/>
</dbReference>
<dbReference type="AlphaFoldDB" id="A0A1M5FEB4"/>
<dbReference type="GO" id="GO:0019877">
    <property type="term" value="P:diaminopimelate biosynthetic process"/>
    <property type="evidence" value="ECO:0007669"/>
    <property type="project" value="UniProtKB-KW"/>
</dbReference>
<feature type="binding site" evidence="16">
    <location>
        <begin position="174"/>
        <end position="175"/>
    </location>
    <ligand>
        <name>ATP</name>
        <dbReference type="ChEBI" id="CHEBI:30616"/>
    </ligand>
</feature>
<comment type="pathway">
    <text evidence="2 18">Amino-acid biosynthesis; L-lysine biosynthesis via DAP pathway; (S)-tetrahydrodipicolinate from L-aspartate: step 1/4.</text>
</comment>
<evidence type="ECO:0000256" key="6">
    <source>
        <dbReference type="ARBA" id="ARBA00013059"/>
    </source>
</evidence>
<dbReference type="PANTHER" id="PTHR21499:SF3">
    <property type="entry name" value="ASPARTOKINASE"/>
    <property type="match status" value="1"/>
</dbReference>
<dbReference type="Gene3D" id="3.40.1160.10">
    <property type="entry name" value="Acetylglutamate kinase-like"/>
    <property type="match status" value="1"/>
</dbReference>